<organism evidence="6 7">
    <name type="scientific">Sanguibacter antarcticus</name>
    <dbReference type="NCBI Taxonomy" id="372484"/>
    <lineage>
        <taxon>Bacteria</taxon>
        <taxon>Bacillati</taxon>
        <taxon>Actinomycetota</taxon>
        <taxon>Actinomycetes</taxon>
        <taxon>Micrococcales</taxon>
        <taxon>Sanguibacteraceae</taxon>
        <taxon>Sanguibacter</taxon>
    </lineage>
</organism>
<dbReference type="Proteomes" id="UP000225548">
    <property type="component" value="Unassembled WGS sequence"/>
</dbReference>
<dbReference type="AlphaFoldDB" id="A0A2A9E9G7"/>
<keyword evidence="4 6" id="KW-0067">ATP-binding</keyword>
<keyword evidence="3" id="KW-0547">Nucleotide-binding</keyword>
<dbReference type="PANTHER" id="PTHR43335:SF4">
    <property type="entry name" value="ABC TRANSPORTER, ATP-BINDING PROTEIN"/>
    <property type="match status" value="1"/>
</dbReference>
<comment type="caution">
    <text evidence="6">The sequence shown here is derived from an EMBL/GenBank/DDBJ whole genome shotgun (WGS) entry which is preliminary data.</text>
</comment>
<evidence type="ECO:0000259" key="5">
    <source>
        <dbReference type="PROSITE" id="PS50893"/>
    </source>
</evidence>
<proteinExistence type="inferred from homology"/>
<dbReference type="PANTHER" id="PTHR43335">
    <property type="entry name" value="ABC TRANSPORTER, ATP-BINDING PROTEIN"/>
    <property type="match status" value="1"/>
</dbReference>
<dbReference type="InterPro" id="IPR003593">
    <property type="entry name" value="AAA+_ATPase"/>
</dbReference>
<dbReference type="InterPro" id="IPR017871">
    <property type="entry name" value="ABC_transporter-like_CS"/>
</dbReference>
<evidence type="ECO:0000313" key="6">
    <source>
        <dbReference type="EMBL" id="PFG34872.1"/>
    </source>
</evidence>
<evidence type="ECO:0000256" key="1">
    <source>
        <dbReference type="ARBA" id="ARBA00005417"/>
    </source>
</evidence>
<dbReference type="InterPro" id="IPR027417">
    <property type="entry name" value="P-loop_NTPase"/>
</dbReference>
<comment type="similarity">
    <text evidence="1">Belongs to the ABC transporter superfamily.</text>
</comment>
<evidence type="ECO:0000313" key="7">
    <source>
        <dbReference type="Proteomes" id="UP000225548"/>
    </source>
</evidence>
<evidence type="ECO:0000256" key="2">
    <source>
        <dbReference type="ARBA" id="ARBA00022448"/>
    </source>
</evidence>
<dbReference type="Pfam" id="PF00005">
    <property type="entry name" value="ABC_tran"/>
    <property type="match status" value="1"/>
</dbReference>
<evidence type="ECO:0000256" key="4">
    <source>
        <dbReference type="ARBA" id="ARBA00022840"/>
    </source>
</evidence>
<sequence>MITVERLTKRYGAFTAVDDVSFEVRPGRVTGFLGPNGAGKSTAMRMMCGLTPPTTGTTTVFGKPFAELVNPGRRVGVLLDASAQHVGRTGREVLALSALTMGVDKRRVDEMLELVGLSPKEAGRRVRNYSLGMRQRLGIANALVGDPQMLVLDEPVNGLDPAGIRWMRSLLRDFAEAGGTVLLSSHLLLEMDAIADDLVVIGHGKIVAQGAKSELLAVAGSVASSLDDASLLAALRGAGLEAETRPSGGLSTPASPEEVGRVALAAGIVLTGLGAAENHGLEELFFDLTSEHGREEVGAA</sequence>
<dbReference type="OrthoDB" id="9804819at2"/>
<keyword evidence="2" id="KW-0813">Transport</keyword>
<accession>A0A2A9E9G7</accession>
<evidence type="ECO:0000256" key="3">
    <source>
        <dbReference type="ARBA" id="ARBA00022741"/>
    </source>
</evidence>
<protein>
    <submittedName>
        <fullName evidence="6">ABC-2 type transport system ATP-binding protein</fullName>
    </submittedName>
</protein>
<dbReference type="Gene3D" id="3.40.50.300">
    <property type="entry name" value="P-loop containing nucleotide triphosphate hydrolases"/>
    <property type="match status" value="1"/>
</dbReference>
<dbReference type="SMART" id="SM00382">
    <property type="entry name" value="AAA"/>
    <property type="match status" value="1"/>
</dbReference>
<dbReference type="GO" id="GO:0005524">
    <property type="term" value="F:ATP binding"/>
    <property type="evidence" value="ECO:0007669"/>
    <property type="project" value="UniProtKB-KW"/>
</dbReference>
<dbReference type="GO" id="GO:0016887">
    <property type="term" value="F:ATP hydrolysis activity"/>
    <property type="evidence" value="ECO:0007669"/>
    <property type="project" value="InterPro"/>
</dbReference>
<dbReference type="InterPro" id="IPR003439">
    <property type="entry name" value="ABC_transporter-like_ATP-bd"/>
</dbReference>
<gene>
    <name evidence="6" type="ORF">ATL42_2803</name>
</gene>
<name>A0A2A9E9G7_9MICO</name>
<dbReference type="PROSITE" id="PS50893">
    <property type="entry name" value="ABC_TRANSPORTER_2"/>
    <property type="match status" value="1"/>
</dbReference>
<keyword evidence="7" id="KW-1185">Reference proteome</keyword>
<dbReference type="EMBL" id="PDJG01000001">
    <property type="protein sequence ID" value="PFG34872.1"/>
    <property type="molecule type" value="Genomic_DNA"/>
</dbReference>
<reference evidence="6 7" key="1">
    <citation type="submission" date="2017-10" db="EMBL/GenBank/DDBJ databases">
        <title>Sequencing the genomes of 1000 actinobacteria strains.</title>
        <authorList>
            <person name="Klenk H.-P."/>
        </authorList>
    </citation>
    <scope>NUCLEOTIDE SEQUENCE [LARGE SCALE GENOMIC DNA]</scope>
    <source>
        <strain evidence="6 7">DSM 18966</strain>
    </source>
</reference>
<dbReference type="PROSITE" id="PS00211">
    <property type="entry name" value="ABC_TRANSPORTER_1"/>
    <property type="match status" value="1"/>
</dbReference>
<dbReference type="SUPFAM" id="SSF52540">
    <property type="entry name" value="P-loop containing nucleoside triphosphate hydrolases"/>
    <property type="match status" value="1"/>
</dbReference>
<feature type="domain" description="ABC transporter" evidence="5">
    <location>
        <begin position="2"/>
        <end position="228"/>
    </location>
</feature>
<dbReference type="RefSeq" id="WP_098455837.1">
    <property type="nucleotide sequence ID" value="NZ_PDJG01000001.1"/>
</dbReference>